<evidence type="ECO:0000259" key="4">
    <source>
        <dbReference type="Pfam" id="PF25597"/>
    </source>
</evidence>
<dbReference type="InterPro" id="IPR013103">
    <property type="entry name" value="RVT_2"/>
</dbReference>
<dbReference type="EMBL" id="BKCJ010004369">
    <property type="protein sequence ID" value="GEU60633.1"/>
    <property type="molecule type" value="Genomic_DNA"/>
</dbReference>
<feature type="domain" description="Retroviral polymerase SH3-like" evidence="4">
    <location>
        <begin position="684"/>
        <end position="731"/>
    </location>
</feature>
<evidence type="ECO:0000256" key="1">
    <source>
        <dbReference type="SAM" id="Coils"/>
    </source>
</evidence>
<reference evidence="5" key="1">
    <citation type="journal article" date="2019" name="Sci. Rep.">
        <title>Draft genome of Tanacetum cinerariifolium, the natural source of mosquito coil.</title>
        <authorList>
            <person name="Yamashiro T."/>
            <person name="Shiraishi A."/>
            <person name="Satake H."/>
            <person name="Nakayama K."/>
        </authorList>
    </citation>
    <scope>NUCLEOTIDE SEQUENCE</scope>
</reference>
<sequence>MESISPQVVSVTKLPILNPNEFDLWKMRIEQYFLMTNYSVWEVILNGDSPAPTRVIEGVLQPVTSTTEQRLTRKNELKAHGTLLMALPDKHLLKFNTYKDSKTLMEAIEKRFGGNTETKKVQKTLLKQQYEIFTGPSSESLDQIHDWLQNLIGQLEILGVSLSQEDINLNLKIYEAEVKSSFTASTSTQNIAFVSSSNLDSTNEPVSAAASVSAVSAKILVFSLPNVNSLSNAVIYSFFASQSSSPQLDNDDLKQIDADDLEEMDQSVEARLLVYQQNESVFEEDINLLKLEVQLKDNALVSLRQNLEKEVQERDDLKLKLEKFQTSSKNLSELLASQTNAKTSLGYNSQVFTHAMFDCDDYLSSRSDESLLPSPIYDRYKSGNGYHVVPPSYTGTFMPPKPNLVFNNAPNDVETAHSAFTIKLSPTKPNQDLSHTHRPSAPIIEDWVSDLEDESETKTPQNVPSFVQPTEQVKSPRPSVQHVETSILTATPKTAIPKPTSNGKHRNIKACFVCKSLDHLIKDYDYHDQKMAQTHTRNHASRGHHQHYAKLSLTNPQRHVVPAAVLSQSKLVLINAIRPVSTVVPKISVTRPRHKTVITKPTTPPQRHINHSLSPKSSTFPLKVTAVKTLMGNPQHALKDKGVINSGCSRHIIRNMSYLSDFKELNGGYVAFGGNPKGGKISGKDSLGKFDGKVDEGFLVGYSINSKPFRLFNSRTCIVQETLHVNFMENKPNVAGSGPTWLFDIDTLTKTMNYQPVTTGNQSNPSTGVQEQFDAEKAGEESDQHYVLFLVWSSGSTKPQNTDRDAAVDEKELEFEGRKPESEVNVFPSNKFEYISKNSINKDNVAGTLVLAVGQLSPNSTNTFSVAGPSNAAASPTHGKSSCIDTSQLPDDLNMSELEDITYSEDEEDVGAEAGFNNLETSITEELLQFKMQKVWVLVDLPHGKRAFANASFMGFMVYQMDVKSAFLYGTIKEEVYVCQPPGFEDPDYPDKTSVAVKKVNDVTRLQALVDKKRVIITEATIRDALRLDDVEGADEVHVDDVPAVGVDNEGAASVADDAIHTAVEEPSIPSPTPPTPPPQPSQDIPSTSQVHLILPQSPQAQPQSPQHQPQPSHDVGILIDLLQNLLDTCITFTRRVQHLEQDKIAQALEITKLKQRVKKLKRKNKASGLRRLKKVGTAQRIETYDDTVMDDVSKQGMMIADMDADVDVTLKDVALDAKIDESANVQGRQAESQAQIYQINLEHANKVLSMQDDKVEPVELQKVVEVVITAKLITKGVVIRDPEETTTPSTINHSEAKSKDKGKGILVEESKPLKKQAQIEQDEAYARELEVLEVKVNKNIDWDEVIDHVHRKQKEDNVVKRALKRLSESQDDKTAKKQKLDEEVEELKRHLQIVLNNEDDVYTEATPLALKVPIVDYEIYTKNNKPYYKIKRADGSHQLYLSFLTMLRNFDIEDLEVL</sequence>
<organism evidence="5">
    <name type="scientific">Tanacetum cinerariifolium</name>
    <name type="common">Dalmatian daisy</name>
    <name type="synonym">Chrysanthemum cinerariifolium</name>
    <dbReference type="NCBI Taxonomy" id="118510"/>
    <lineage>
        <taxon>Eukaryota</taxon>
        <taxon>Viridiplantae</taxon>
        <taxon>Streptophyta</taxon>
        <taxon>Embryophyta</taxon>
        <taxon>Tracheophyta</taxon>
        <taxon>Spermatophyta</taxon>
        <taxon>Magnoliopsida</taxon>
        <taxon>eudicotyledons</taxon>
        <taxon>Gunneridae</taxon>
        <taxon>Pentapetalae</taxon>
        <taxon>asterids</taxon>
        <taxon>campanulids</taxon>
        <taxon>Asterales</taxon>
        <taxon>Asteraceae</taxon>
        <taxon>Asteroideae</taxon>
        <taxon>Anthemideae</taxon>
        <taxon>Anthemidinae</taxon>
        <taxon>Tanacetum</taxon>
    </lineage>
</organism>
<feature type="domain" description="Reverse transcriptase Ty1/copia-type" evidence="3">
    <location>
        <begin position="951"/>
        <end position="993"/>
    </location>
</feature>
<evidence type="ECO:0000313" key="5">
    <source>
        <dbReference type="EMBL" id="GEU60633.1"/>
    </source>
</evidence>
<protein>
    <submittedName>
        <fullName evidence="5">Uncharacterized protein</fullName>
    </submittedName>
</protein>
<feature type="region of interest" description="Disordered" evidence="2">
    <location>
        <begin position="868"/>
        <end position="889"/>
    </location>
</feature>
<feature type="compositionally biased region" description="Pro residues" evidence="2">
    <location>
        <begin position="1069"/>
        <end position="1081"/>
    </location>
</feature>
<feature type="region of interest" description="Disordered" evidence="2">
    <location>
        <begin position="1285"/>
        <end position="1308"/>
    </location>
</feature>
<evidence type="ECO:0000259" key="3">
    <source>
        <dbReference type="Pfam" id="PF07727"/>
    </source>
</evidence>
<keyword evidence="1" id="KW-0175">Coiled coil</keyword>
<dbReference type="Pfam" id="PF14223">
    <property type="entry name" value="Retrotran_gag_2"/>
    <property type="match status" value="1"/>
</dbReference>
<name>A0A6L2LFS5_TANCI</name>
<feature type="region of interest" description="Disordered" evidence="2">
    <location>
        <begin position="1065"/>
        <end position="1088"/>
    </location>
</feature>
<feature type="region of interest" description="Disordered" evidence="2">
    <location>
        <begin position="453"/>
        <end position="479"/>
    </location>
</feature>
<dbReference type="InterPro" id="IPR057670">
    <property type="entry name" value="SH3_retrovirus"/>
</dbReference>
<feature type="compositionally biased region" description="Polar residues" evidence="2">
    <location>
        <begin position="872"/>
        <end position="889"/>
    </location>
</feature>
<dbReference type="Pfam" id="PF07727">
    <property type="entry name" value="RVT_2"/>
    <property type="match status" value="1"/>
</dbReference>
<dbReference type="Pfam" id="PF25597">
    <property type="entry name" value="SH3_retrovirus"/>
    <property type="match status" value="1"/>
</dbReference>
<proteinExistence type="predicted"/>
<gene>
    <name evidence="5" type="ORF">Tci_032611</name>
</gene>
<feature type="compositionally biased region" description="Polar residues" evidence="2">
    <location>
        <begin position="458"/>
        <end position="473"/>
    </location>
</feature>
<feature type="coiled-coil region" evidence="1">
    <location>
        <begin position="300"/>
        <end position="327"/>
    </location>
</feature>
<feature type="compositionally biased region" description="Basic and acidic residues" evidence="2">
    <location>
        <begin position="1295"/>
        <end position="1308"/>
    </location>
</feature>
<comment type="caution">
    <text evidence="5">The sequence shown here is derived from an EMBL/GenBank/DDBJ whole genome shotgun (WGS) entry which is preliminary data.</text>
</comment>
<accession>A0A6L2LFS5</accession>
<evidence type="ECO:0000256" key="2">
    <source>
        <dbReference type="SAM" id="MobiDB-lite"/>
    </source>
</evidence>
<feature type="coiled-coil region" evidence="1">
    <location>
        <begin position="1364"/>
        <end position="1398"/>
    </location>
</feature>